<evidence type="ECO:0000256" key="4">
    <source>
        <dbReference type="ARBA" id="ARBA00022771"/>
    </source>
</evidence>
<keyword evidence="4 7" id="KW-0863">Zinc-finger</keyword>
<name>A0A7J7JCP6_BUGNE</name>
<evidence type="ECO:0000256" key="6">
    <source>
        <dbReference type="ARBA" id="ARBA00023242"/>
    </source>
</evidence>
<evidence type="ECO:0000313" key="10">
    <source>
        <dbReference type="EMBL" id="KAF6023406.1"/>
    </source>
</evidence>
<proteinExistence type="predicted"/>
<dbReference type="Pfam" id="PF00320">
    <property type="entry name" value="GATA"/>
    <property type="match status" value="1"/>
</dbReference>
<dbReference type="SMART" id="SM00401">
    <property type="entry name" value="ZnF_GATA"/>
    <property type="match status" value="1"/>
</dbReference>
<dbReference type="InterPro" id="IPR013088">
    <property type="entry name" value="Znf_NHR/GATA"/>
</dbReference>
<organism evidence="10 11">
    <name type="scientific">Bugula neritina</name>
    <name type="common">Brown bryozoan</name>
    <name type="synonym">Sertularia neritina</name>
    <dbReference type="NCBI Taxonomy" id="10212"/>
    <lineage>
        <taxon>Eukaryota</taxon>
        <taxon>Metazoa</taxon>
        <taxon>Spiralia</taxon>
        <taxon>Lophotrochozoa</taxon>
        <taxon>Bryozoa</taxon>
        <taxon>Gymnolaemata</taxon>
        <taxon>Cheilostomatida</taxon>
        <taxon>Flustrina</taxon>
        <taxon>Buguloidea</taxon>
        <taxon>Bugulidae</taxon>
        <taxon>Bugula</taxon>
    </lineage>
</organism>
<keyword evidence="6" id="KW-0539">Nucleus</keyword>
<dbReference type="GO" id="GO:0008270">
    <property type="term" value="F:zinc ion binding"/>
    <property type="evidence" value="ECO:0007669"/>
    <property type="project" value="UniProtKB-KW"/>
</dbReference>
<dbReference type="InterPro" id="IPR039050">
    <property type="entry name" value="GATAD1"/>
</dbReference>
<dbReference type="GO" id="GO:0006355">
    <property type="term" value="P:regulation of DNA-templated transcription"/>
    <property type="evidence" value="ECO:0007669"/>
    <property type="project" value="InterPro"/>
</dbReference>
<evidence type="ECO:0000256" key="1">
    <source>
        <dbReference type="ARBA" id="ARBA00004123"/>
    </source>
</evidence>
<accession>A0A7J7JCP6</accession>
<evidence type="ECO:0000259" key="9">
    <source>
        <dbReference type="PROSITE" id="PS50114"/>
    </source>
</evidence>
<feature type="domain" description="GATA-type" evidence="9">
    <location>
        <begin position="3"/>
        <end position="35"/>
    </location>
</feature>
<reference evidence="10" key="1">
    <citation type="submission" date="2020-06" db="EMBL/GenBank/DDBJ databases">
        <title>Draft genome of Bugula neritina, a colonial animal packing powerful symbionts and potential medicines.</title>
        <authorList>
            <person name="Rayko M."/>
        </authorList>
    </citation>
    <scope>NUCLEOTIDE SEQUENCE [LARGE SCALE GENOMIC DNA]</scope>
    <source>
        <strain evidence="10">Kwan_BN1</strain>
    </source>
</reference>
<dbReference type="SUPFAM" id="SSF57716">
    <property type="entry name" value="Glucocorticoid receptor-like (DNA-binding domain)"/>
    <property type="match status" value="1"/>
</dbReference>
<evidence type="ECO:0000256" key="2">
    <source>
        <dbReference type="ARBA" id="ARBA00014943"/>
    </source>
</evidence>
<keyword evidence="3" id="KW-0479">Metal-binding</keyword>
<feature type="compositionally biased region" description="Low complexity" evidence="8">
    <location>
        <begin position="83"/>
        <end position="93"/>
    </location>
</feature>
<gene>
    <name evidence="10" type="ORF">EB796_018287</name>
</gene>
<dbReference type="PANTHER" id="PTHR13340">
    <property type="entry name" value="GATA ZINC FINGER DOMAIN-CONTAINING"/>
    <property type="match status" value="1"/>
</dbReference>
<keyword evidence="11" id="KW-1185">Reference proteome</keyword>
<evidence type="ECO:0000256" key="8">
    <source>
        <dbReference type="SAM" id="MobiDB-lite"/>
    </source>
</evidence>
<dbReference type="Gene3D" id="3.30.50.10">
    <property type="entry name" value="Erythroid Transcription Factor GATA-1, subunit A"/>
    <property type="match status" value="1"/>
</dbReference>
<evidence type="ECO:0000313" key="11">
    <source>
        <dbReference type="Proteomes" id="UP000593567"/>
    </source>
</evidence>
<comment type="caution">
    <text evidence="10">The sequence shown here is derived from an EMBL/GenBank/DDBJ whole genome shotgun (WGS) entry which is preliminary data.</text>
</comment>
<keyword evidence="5" id="KW-0862">Zinc</keyword>
<dbReference type="GO" id="GO:0006325">
    <property type="term" value="P:chromatin organization"/>
    <property type="evidence" value="ECO:0007669"/>
    <property type="project" value="TreeGrafter"/>
</dbReference>
<dbReference type="PROSITE" id="PS50114">
    <property type="entry name" value="GATA_ZN_FINGER_2"/>
    <property type="match status" value="1"/>
</dbReference>
<evidence type="ECO:0000256" key="3">
    <source>
        <dbReference type="ARBA" id="ARBA00022723"/>
    </source>
</evidence>
<dbReference type="GO" id="GO:0005634">
    <property type="term" value="C:nucleus"/>
    <property type="evidence" value="ECO:0007669"/>
    <property type="project" value="UniProtKB-SubCell"/>
</dbReference>
<dbReference type="PANTHER" id="PTHR13340:SF2">
    <property type="entry name" value="GATA ZINC FINGER DOMAIN-CONTAINING PROTEIN 1"/>
    <property type="match status" value="1"/>
</dbReference>
<dbReference type="EMBL" id="VXIV02002719">
    <property type="protein sequence ID" value="KAF6023406.1"/>
    <property type="molecule type" value="Genomic_DNA"/>
</dbReference>
<evidence type="ECO:0000256" key="5">
    <source>
        <dbReference type="ARBA" id="ARBA00022833"/>
    </source>
</evidence>
<feature type="region of interest" description="Disordered" evidence="8">
    <location>
        <begin position="83"/>
        <end position="113"/>
    </location>
</feature>
<dbReference type="AlphaFoldDB" id="A0A7J7JCP6"/>
<dbReference type="OrthoDB" id="9994231at2759"/>
<dbReference type="Proteomes" id="UP000593567">
    <property type="component" value="Unassembled WGS sequence"/>
</dbReference>
<dbReference type="InterPro" id="IPR000679">
    <property type="entry name" value="Znf_GATA"/>
</dbReference>
<protein>
    <recommendedName>
        <fullName evidence="2">GATA zinc finger domain-containing protein 1</fullName>
    </recommendedName>
</protein>
<dbReference type="GO" id="GO:0043565">
    <property type="term" value="F:sequence-specific DNA binding"/>
    <property type="evidence" value="ECO:0007669"/>
    <property type="project" value="InterPro"/>
</dbReference>
<sequence length="278" mass="30705">MPTKARPLCSACKTNKSPMWRKDESGIVMCNSCYLNHLSVSASKDENETGSVTSDNDSLQSGSHIGLRTAIVAAKQTDALSNMSSSKSYTSNSQVRKSMRIKQPKSKAQSKANVFKGKNRRSMFKRNAPIKSHNAVSTVVTGDSLFHQGFYYQVGDIVSLVDHSGDIYYAQVQGLLQDQYCEKSAVITWLLPTTSTNPDFFDPSTYILGPAEELPRKLNYMEFVCHAPANYYQSKLVKILSIHPPEPISGFIWTSVGPQPHKVPTNAEIFGALPLKDC</sequence>
<comment type="subcellular location">
    <subcellularLocation>
        <location evidence="1">Nucleus</location>
    </subcellularLocation>
</comment>
<evidence type="ECO:0000256" key="7">
    <source>
        <dbReference type="PROSITE-ProRule" id="PRU00094"/>
    </source>
</evidence>